<comment type="pathway">
    <text evidence="1 7">Cell wall biogenesis; peptidoglycan biosynthesis.</text>
</comment>
<proteinExistence type="inferred from homology"/>
<keyword evidence="8" id="KW-0732">Signal</keyword>
<organism evidence="10 11">
    <name type="scientific">Rhodoblastus acidophilus</name>
    <name type="common">Rhodopseudomonas acidophila</name>
    <dbReference type="NCBI Taxonomy" id="1074"/>
    <lineage>
        <taxon>Bacteria</taxon>
        <taxon>Pseudomonadati</taxon>
        <taxon>Pseudomonadota</taxon>
        <taxon>Alphaproteobacteria</taxon>
        <taxon>Hyphomicrobiales</taxon>
        <taxon>Rhodoblastaceae</taxon>
        <taxon>Rhodoblastus</taxon>
    </lineage>
</organism>
<dbReference type="GO" id="GO:0071555">
    <property type="term" value="P:cell wall organization"/>
    <property type="evidence" value="ECO:0007669"/>
    <property type="project" value="UniProtKB-UniRule"/>
</dbReference>
<dbReference type="GO" id="GO:0008360">
    <property type="term" value="P:regulation of cell shape"/>
    <property type="evidence" value="ECO:0007669"/>
    <property type="project" value="UniProtKB-UniRule"/>
</dbReference>
<feature type="active site" description="Nucleophile" evidence="7">
    <location>
        <position position="112"/>
    </location>
</feature>
<evidence type="ECO:0000313" key="10">
    <source>
        <dbReference type="EMBL" id="SNB73192.1"/>
    </source>
</evidence>
<evidence type="ECO:0000256" key="1">
    <source>
        <dbReference type="ARBA" id="ARBA00004752"/>
    </source>
</evidence>
<feature type="active site" description="Proton donor/acceptor" evidence="7">
    <location>
        <position position="96"/>
    </location>
</feature>
<dbReference type="CDD" id="cd16913">
    <property type="entry name" value="YkuD_like"/>
    <property type="match status" value="1"/>
</dbReference>
<feature type="signal peptide" evidence="8">
    <location>
        <begin position="1"/>
        <end position="23"/>
    </location>
</feature>
<dbReference type="GO" id="GO:0071972">
    <property type="term" value="F:peptidoglycan L,D-transpeptidase activity"/>
    <property type="evidence" value="ECO:0007669"/>
    <property type="project" value="TreeGrafter"/>
</dbReference>
<comment type="similarity">
    <text evidence="2">Belongs to the YkuD family.</text>
</comment>
<feature type="domain" description="L,D-TPase catalytic" evidence="9">
    <location>
        <begin position="25"/>
        <end position="137"/>
    </location>
</feature>
<dbReference type="PANTHER" id="PTHR30582">
    <property type="entry name" value="L,D-TRANSPEPTIDASE"/>
    <property type="match status" value="1"/>
</dbReference>
<dbReference type="Proteomes" id="UP000198418">
    <property type="component" value="Unassembled WGS sequence"/>
</dbReference>
<keyword evidence="11" id="KW-1185">Reference proteome</keyword>
<dbReference type="Gene3D" id="2.40.440.10">
    <property type="entry name" value="L,D-transpeptidase catalytic domain-like"/>
    <property type="match status" value="1"/>
</dbReference>
<name>A0A212RLH1_RHOAC</name>
<dbReference type="GO" id="GO:0016740">
    <property type="term" value="F:transferase activity"/>
    <property type="evidence" value="ECO:0007669"/>
    <property type="project" value="UniProtKB-KW"/>
</dbReference>
<evidence type="ECO:0000256" key="6">
    <source>
        <dbReference type="ARBA" id="ARBA00023316"/>
    </source>
</evidence>
<keyword evidence="5 7" id="KW-0573">Peptidoglycan synthesis</keyword>
<keyword evidence="3" id="KW-0808">Transferase</keyword>
<dbReference type="RefSeq" id="WP_338064174.1">
    <property type="nucleotide sequence ID" value="NZ_FYDG01000005.1"/>
</dbReference>
<dbReference type="InterPro" id="IPR050979">
    <property type="entry name" value="LD-transpeptidase"/>
</dbReference>
<dbReference type="PROSITE" id="PS52029">
    <property type="entry name" value="LD_TPASE"/>
    <property type="match status" value="1"/>
</dbReference>
<evidence type="ECO:0000256" key="4">
    <source>
        <dbReference type="ARBA" id="ARBA00022960"/>
    </source>
</evidence>
<protein>
    <submittedName>
        <fullName evidence="10">L,D-transpeptidase catalytic domain</fullName>
    </submittedName>
</protein>
<dbReference type="SUPFAM" id="SSF141523">
    <property type="entry name" value="L,D-transpeptidase catalytic domain-like"/>
    <property type="match status" value="1"/>
</dbReference>
<sequence length="186" mass="20390">MRFFLRLVALIAALVVAPMAAQARVDISVDLSSQRMTVASDTGATYSWPISSARSGYVTPRGTYHPTSLQTMHRSKKYHNSPMPHSIFFNGGYAIHGTYAVRALGRPASHGCIRISPANAATLFALVRAEGAEIHIHGDAPVRHFAHAGHRVVKVAHHRPRANTALGYAPRHNERIQRIFTTVIPE</sequence>
<accession>A0A212RLH1</accession>
<dbReference type="InterPro" id="IPR005490">
    <property type="entry name" value="LD_TPept_cat_dom"/>
</dbReference>
<evidence type="ECO:0000256" key="5">
    <source>
        <dbReference type="ARBA" id="ARBA00022984"/>
    </source>
</evidence>
<dbReference type="GO" id="GO:0005576">
    <property type="term" value="C:extracellular region"/>
    <property type="evidence" value="ECO:0007669"/>
    <property type="project" value="TreeGrafter"/>
</dbReference>
<dbReference type="InterPro" id="IPR038063">
    <property type="entry name" value="Transpep_catalytic_dom"/>
</dbReference>
<evidence type="ECO:0000313" key="11">
    <source>
        <dbReference type="Proteomes" id="UP000198418"/>
    </source>
</evidence>
<dbReference type="GO" id="GO:0018104">
    <property type="term" value="P:peptidoglycan-protein cross-linking"/>
    <property type="evidence" value="ECO:0007669"/>
    <property type="project" value="TreeGrafter"/>
</dbReference>
<dbReference type="AlphaFoldDB" id="A0A212RLH1"/>
<feature type="chain" id="PRO_5012736130" evidence="8">
    <location>
        <begin position="24"/>
        <end position="186"/>
    </location>
</feature>
<evidence type="ECO:0000256" key="2">
    <source>
        <dbReference type="ARBA" id="ARBA00005992"/>
    </source>
</evidence>
<evidence type="ECO:0000256" key="7">
    <source>
        <dbReference type="PROSITE-ProRule" id="PRU01373"/>
    </source>
</evidence>
<dbReference type="PANTHER" id="PTHR30582:SF2">
    <property type="entry name" value="L,D-TRANSPEPTIDASE YCIB-RELATED"/>
    <property type="match status" value="1"/>
</dbReference>
<dbReference type="EMBL" id="FYDG01000005">
    <property type="protein sequence ID" value="SNB73192.1"/>
    <property type="molecule type" value="Genomic_DNA"/>
</dbReference>
<dbReference type="UniPathway" id="UPA00219"/>
<dbReference type="Pfam" id="PF03734">
    <property type="entry name" value="YkuD"/>
    <property type="match status" value="1"/>
</dbReference>
<keyword evidence="6 7" id="KW-0961">Cell wall biogenesis/degradation</keyword>
<keyword evidence="4 7" id="KW-0133">Cell shape</keyword>
<reference evidence="11" key="1">
    <citation type="submission" date="2017-06" db="EMBL/GenBank/DDBJ databases">
        <authorList>
            <person name="Varghese N."/>
            <person name="Submissions S."/>
        </authorList>
    </citation>
    <scope>NUCLEOTIDE SEQUENCE [LARGE SCALE GENOMIC DNA]</scope>
    <source>
        <strain evidence="11">DSM 137</strain>
    </source>
</reference>
<gene>
    <name evidence="10" type="ORF">SAMN06265338_10591</name>
</gene>
<evidence type="ECO:0000256" key="3">
    <source>
        <dbReference type="ARBA" id="ARBA00022679"/>
    </source>
</evidence>
<evidence type="ECO:0000259" key="9">
    <source>
        <dbReference type="PROSITE" id="PS52029"/>
    </source>
</evidence>
<evidence type="ECO:0000256" key="8">
    <source>
        <dbReference type="SAM" id="SignalP"/>
    </source>
</evidence>